<feature type="region of interest" description="Disordered" evidence="1">
    <location>
        <begin position="122"/>
        <end position="177"/>
    </location>
</feature>
<name>A0ABT4UXS3_9PSEU</name>
<accession>A0ABT4UXS3</accession>
<proteinExistence type="predicted"/>
<organism evidence="2 3">
    <name type="scientific">Saccharopolyspora oryzae</name>
    <dbReference type="NCBI Taxonomy" id="2997343"/>
    <lineage>
        <taxon>Bacteria</taxon>
        <taxon>Bacillati</taxon>
        <taxon>Actinomycetota</taxon>
        <taxon>Actinomycetes</taxon>
        <taxon>Pseudonocardiales</taxon>
        <taxon>Pseudonocardiaceae</taxon>
        <taxon>Saccharopolyspora</taxon>
    </lineage>
</organism>
<dbReference type="RefSeq" id="WP_270949102.1">
    <property type="nucleotide sequence ID" value="NZ_JAQGLA010000016.1"/>
</dbReference>
<evidence type="ECO:0000313" key="2">
    <source>
        <dbReference type="EMBL" id="MDA3626502.1"/>
    </source>
</evidence>
<sequence>MADTALRKAVLDRLDNLDRVVDDDAAEVLLPVARSELYRLTAGFRALLDEHQPDEDGRCPSCQGTLRSRPWPCTVWLTAHRQLIGDHSGTPTRTKRMDALRRKLRRKPAQREAGVEVIPEPIVSSVGSGPSDWDTNEFTRPDLTVGSPTPPPAGGHLETDHRKIHRASVVDRGIQWP</sequence>
<comment type="caution">
    <text evidence="2">The sequence shown here is derived from an EMBL/GenBank/DDBJ whole genome shotgun (WGS) entry which is preliminary data.</text>
</comment>
<reference evidence="2 3" key="1">
    <citation type="submission" date="2022-11" db="EMBL/GenBank/DDBJ databases">
        <title>Draft genome sequence of Saccharopolyspora sp. WRP15-2 isolated from rhizosphere soils of wild rice in Thailand.</title>
        <authorList>
            <person name="Duangmal K."/>
            <person name="Kammanee S."/>
            <person name="Muangham S."/>
        </authorList>
    </citation>
    <scope>NUCLEOTIDE SEQUENCE [LARGE SCALE GENOMIC DNA]</scope>
    <source>
        <strain evidence="2 3">WRP15-2</strain>
    </source>
</reference>
<evidence type="ECO:0000313" key="3">
    <source>
        <dbReference type="Proteomes" id="UP001210380"/>
    </source>
</evidence>
<evidence type="ECO:0000256" key="1">
    <source>
        <dbReference type="SAM" id="MobiDB-lite"/>
    </source>
</evidence>
<keyword evidence="3" id="KW-1185">Reference proteome</keyword>
<gene>
    <name evidence="2" type="ORF">OU415_13735</name>
</gene>
<dbReference type="Proteomes" id="UP001210380">
    <property type="component" value="Unassembled WGS sequence"/>
</dbReference>
<protein>
    <submittedName>
        <fullName evidence="2">Uncharacterized protein</fullName>
    </submittedName>
</protein>
<dbReference type="EMBL" id="JAQGLA010000016">
    <property type="protein sequence ID" value="MDA3626502.1"/>
    <property type="molecule type" value="Genomic_DNA"/>
</dbReference>